<feature type="compositionally biased region" description="Basic residues" evidence="3">
    <location>
        <begin position="1291"/>
        <end position="1303"/>
    </location>
</feature>
<dbReference type="SMART" id="SM00228">
    <property type="entry name" value="PDZ"/>
    <property type="match status" value="1"/>
</dbReference>
<dbReference type="GO" id="GO:0016323">
    <property type="term" value="C:basolateral plasma membrane"/>
    <property type="evidence" value="ECO:0007669"/>
    <property type="project" value="TreeGrafter"/>
</dbReference>
<dbReference type="PROSITE" id="PS51450">
    <property type="entry name" value="LRR"/>
    <property type="match status" value="4"/>
</dbReference>
<dbReference type="InterPro" id="IPR001611">
    <property type="entry name" value="Leu-rich_rpt"/>
</dbReference>
<feature type="compositionally biased region" description="Low complexity" evidence="3">
    <location>
        <begin position="1065"/>
        <end position="1074"/>
    </location>
</feature>
<feature type="domain" description="PDZ" evidence="4">
    <location>
        <begin position="1395"/>
        <end position="1474"/>
    </location>
</feature>
<feature type="compositionally biased region" description="Polar residues" evidence="3">
    <location>
        <begin position="951"/>
        <end position="969"/>
    </location>
</feature>
<feature type="region of interest" description="Disordered" evidence="3">
    <location>
        <begin position="671"/>
        <end position="762"/>
    </location>
</feature>
<organism evidence="5 6">
    <name type="scientific">Elysia chlorotica</name>
    <name type="common">Eastern emerald elysia</name>
    <name type="synonym">Sea slug</name>
    <dbReference type="NCBI Taxonomy" id="188477"/>
    <lineage>
        <taxon>Eukaryota</taxon>
        <taxon>Metazoa</taxon>
        <taxon>Spiralia</taxon>
        <taxon>Lophotrochozoa</taxon>
        <taxon>Mollusca</taxon>
        <taxon>Gastropoda</taxon>
        <taxon>Heterobranchia</taxon>
        <taxon>Euthyneura</taxon>
        <taxon>Panpulmonata</taxon>
        <taxon>Sacoglossa</taxon>
        <taxon>Placobranchoidea</taxon>
        <taxon>Plakobranchidae</taxon>
        <taxon>Elysia</taxon>
    </lineage>
</organism>
<sequence>MAGFARKCPCLRPKMEQEVRVLDYRHSSLRDVPSEVFNKERTLEELYADSNQIRDLPRELFYCHGLRKLCVSDNEITSIPPAISSLANLEELDFSKNGVIDVPDNIKSCKYLRSIDASVNPLGKLPEGFTQLANLTHLFLNDTFLDYLPGSFGRMTKLRILEMRENHMKTLPRSFARLACLERLDIGNNEFTELSDVIGGLTNLLELWCDNNQITSISSSIGQLKHLMFLDASKNQLQELPAEIEGCTSLADLHLTSNSLLGLPDSIGNLSNLTTLKADDNQLTSLPKTIGGLSSLSELNVSANDLEDLPASIGLLRNLRTFYADENFLLALPSEVGSCNGITVLSLRSNKLTYIPDEIGRIPRLRVLNLSDNKLQYLPFTIVKLKELQALWLTENQTRPLIPLQSEHEPDTGRKILTCYLLPQGELQPNDERDPSGDTSSFHPSMWDEERLQRQQIHFDFADDSEEEGTLVRCPTPYPKEMRGKVRHARNLAMRQMVGGGGVGGEVSSSAGDGAVSATDVEAGEKVNQNVTQRTDYSEENPAHGFGYSRMSERPDVHVKEARIMSSASPGSPTHRLYRADKEKLIKDKARMQHRMSVPDFNDVSGLIKEPKEKENKDDQHTSFLTWKSGSVPDLSLIQDGAQGPEQRRNSSQHQPMTAYTFDELYYKHIGFRGSHHPPSHRQAGRRARRSREYDSDTGYRSDRDVYVRSHHGRDSSRGGGASSEILSVRSQPVPYNHHRRHSHGHGSSKGRAKEGYASDIGPYSTPVDAGMGSRFPTANAAAAAFQQNKNRSTHAIENPHNSDSDHRFQQPSSSSPSLAWASQNNGSHSRPYVRRTTEPQNVSNSHERLPVSASSQDYHGHSHDTDSNQNQQSTSLPHQQHSGFVRSLHHPHTDQTQSQRQTDSNNVYGVLRPPPVAPKPKLNNSLLSSTINRGTDSPVPPSPGFHSDSFMDQSTPLGPGNPNTSMRAANSPKDTRETSMYALMEGNPQNQNFPSHHSSTQANPPPYNPAPPYHRRPSDPAGASCGPRPRLSSDSSSGRGGGAARDSPRLTQSLVGAYPVYHQHQQYQQHQHQPQSGANISQQTGSSPVVGRTQSSPCGFHGSNPFNDLPTPSRVGEKLSFSDYADVDRRGHVGGGRGRPSSRGSAGGDGSDGGGRGRPSYLFHDNMTTHSSSSSSHIGSASQVGPKGYSNGSSGINLRPRDRSDSSDSRSDIHQFHLNESNNTSYGDSSRQHIGSSFENQKPNHQNYYEDLTHIMTSNLGHVAGENACNQEQSSQVSSSTDSGYGPGHGHSRPRSLHHHHHVYESIGDHDSRDKGYVGSASPGSHASSAPHTPPSQRQTPVHGLNQRNNPPTHLSSSTASTSSREATPIKDFSMPPQNISPRPDPGLMEHRDQFRVTIKKNPGLGFSIAGGIGSHGNPYRPNDIGIFVTKVIPDGPASKLLRPGDKLLEVNKVDFQTVEHNQAVAVLKTSSNVNLLVERLQKVNMV</sequence>
<feature type="compositionally biased region" description="Polar residues" evidence="3">
    <location>
        <begin position="923"/>
        <end position="936"/>
    </location>
</feature>
<keyword evidence="2" id="KW-0677">Repeat</keyword>
<dbReference type="GO" id="GO:0045197">
    <property type="term" value="P:establishment or maintenance of epithelial cell apical/basal polarity"/>
    <property type="evidence" value="ECO:0007669"/>
    <property type="project" value="TreeGrafter"/>
</dbReference>
<dbReference type="Gene3D" id="2.30.42.10">
    <property type="match status" value="1"/>
</dbReference>
<dbReference type="FunFam" id="3.80.10.10:FF:000118">
    <property type="entry name" value="Leucine rich repeat containing 7"/>
    <property type="match status" value="1"/>
</dbReference>
<dbReference type="GO" id="GO:0005912">
    <property type="term" value="C:adherens junction"/>
    <property type="evidence" value="ECO:0007669"/>
    <property type="project" value="TreeGrafter"/>
</dbReference>
<feature type="compositionally biased region" description="Low complexity" evidence="3">
    <location>
        <begin position="1320"/>
        <end position="1332"/>
    </location>
</feature>
<feature type="compositionally biased region" description="Basic and acidic residues" evidence="3">
    <location>
        <begin position="691"/>
        <end position="717"/>
    </location>
</feature>
<dbReference type="CDD" id="cd06749">
    <property type="entry name" value="PDZ_densin_erbin-like"/>
    <property type="match status" value="1"/>
</dbReference>
<feature type="compositionally biased region" description="Low complexity" evidence="3">
    <location>
        <begin position="895"/>
        <end position="905"/>
    </location>
</feature>
<feature type="compositionally biased region" description="Basic residues" evidence="3">
    <location>
        <begin position="671"/>
        <end position="690"/>
    </location>
</feature>
<name>A0A3S0ZSE1_ELYCH</name>
<dbReference type="PANTHER" id="PTHR23119">
    <property type="entry name" value="DISCS LARGE"/>
    <property type="match status" value="1"/>
</dbReference>
<proteinExistence type="predicted"/>
<feature type="compositionally biased region" description="Gly residues" evidence="3">
    <location>
        <begin position="1146"/>
        <end position="1158"/>
    </location>
</feature>
<feature type="compositionally biased region" description="Pro residues" evidence="3">
    <location>
        <begin position="1004"/>
        <end position="1013"/>
    </location>
</feature>
<dbReference type="InterPro" id="IPR001478">
    <property type="entry name" value="PDZ"/>
</dbReference>
<dbReference type="OrthoDB" id="2187496at2759"/>
<dbReference type="GO" id="GO:0098609">
    <property type="term" value="P:cell-cell adhesion"/>
    <property type="evidence" value="ECO:0007669"/>
    <property type="project" value="TreeGrafter"/>
</dbReference>
<feature type="region of interest" description="Disordered" evidence="3">
    <location>
        <begin position="1270"/>
        <end position="1390"/>
    </location>
</feature>
<dbReference type="SMART" id="SM00364">
    <property type="entry name" value="LRR_BAC"/>
    <property type="match status" value="8"/>
</dbReference>
<feature type="region of interest" description="Disordered" evidence="3">
    <location>
        <begin position="602"/>
        <end position="657"/>
    </location>
</feature>
<dbReference type="InterPro" id="IPR050614">
    <property type="entry name" value="Synaptic_Scaffolding_LAP-MAGUK"/>
</dbReference>
<feature type="compositionally biased region" description="Low complexity" evidence="3">
    <location>
        <begin position="1027"/>
        <end position="1038"/>
    </location>
</feature>
<reference evidence="5 6" key="1">
    <citation type="submission" date="2019-01" db="EMBL/GenBank/DDBJ databases">
        <title>A draft genome assembly of the solar-powered sea slug Elysia chlorotica.</title>
        <authorList>
            <person name="Cai H."/>
            <person name="Li Q."/>
            <person name="Fang X."/>
            <person name="Li J."/>
            <person name="Curtis N.E."/>
            <person name="Altenburger A."/>
            <person name="Shibata T."/>
            <person name="Feng M."/>
            <person name="Maeda T."/>
            <person name="Schwartz J.A."/>
            <person name="Shigenobu S."/>
            <person name="Lundholm N."/>
            <person name="Nishiyama T."/>
            <person name="Yang H."/>
            <person name="Hasebe M."/>
            <person name="Li S."/>
            <person name="Pierce S.K."/>
            <person name="Wang J."/>
        </authorList>
    </citation>
    <scope>NUCLEOTIDE SEQUENCE [LARGE SCALE GENOMIC DNA]</scope>
    <source>
        <strain evidence="5">EC2010</strain>
        <tissue evidence="5">Whole organism of an adult</tissue>
    </source>
</reference>
<protein>
    <recommendedName>
        <fullName evidence="4">PDZ domain-containing protein</fullName>
    </recommendedName>
</protein>
<dbReference type="Pfam" id="PF00595">
    <property type="entry name" value="PDZ"/>
    <property type="match status" value="1"/>
</dbReference>
<dbReference type="GO" id="GO:0014069">
    <property type="term" value="C:postsynaptic density"/>
    <property type="evidence" value="ECO:0007669"/>
    <property type="project" value="TreeGrafter"/>
</dbReference>
<feature type="region of interest" description="Disordered" evidence="3">
    <location>
        <begin position="1065"/>
        <end position="1245"/>
    </location>
</feature>
<evidence type="ECO:0000313" key="6">
    <source>
        <dbReference type="Proteomes" id="UP000271974"/>
    </source>
</evidence>
<comment type="caution">
    <text evidence="5">The sequence shown here is derived from an EMBL/GenBank/DDBJ whole genome shotgun (WGS) entry which is preliminary data.</text>
</comment>
<dbReference type="PROSITE" id="PS50106">
    <property type="entry name" value="PDZ"/>
    <property type="match status" value="1"/>
</dbReference>
<dbReference type="SUPFAM" id="SSF50156">
    <property type="entry name" value="PDZ domain-like"/>
    <property type="match status" value="1"/>
</dbReference>
<dbReference type="GO" id="GO:0098887">
    <property type="term" value="P:neurotransmitter receptor transport, endosome to postsynaptic membrane"/>
    <property type="evidence" value="ECO:0007669"/>
    <property type="project" value="TreeGrafter"/>
</dbReference>
<dbReference type="STRING" id="188477.A0A3S0ZSE1"/>
<dbReference type="EMBL" id="RQTK01000865">
    <property type="protein sequence ID" value="RUS74107.1"/>
    <property type="molecule type" value="Genomic_DNA"/>
</dbReference>
<feature type="region of interest" description="Disordered" evidence="3">
    <location>
        <begin position="795"/>
        <end position="1050"/>
    </location>
</feature>
<dbReference type="GO" id="GO:0019901">
    <property type="term" value="F:protein kinase binding"/>
    <property type="evidence" value="ECO:0007669"/>
    <property type="project" value="TreeGrafter"/>
</dbReference>
<dbReference type="Proteomes" id="UP000271974">
    <property type="component" value="Unassembled WGS sequence"/>
</dbReference>
<accession>A0A3S0ZSE1</accession>
<dbReference type="GO" id="GO:0045211">
    <property type="term" value="C:postsynaptic membrane"/>
    <property type="evidence" value="ECO:0007669"/>
    <property type="project" value="TreeGrafter"/>
</dbReference>
<feature type="compositionally biased region" description="Polar residues" evidence="3">
    <location>
        <begin position="1347"/>
        <end position="1356"/>
    </location>
</feature>
<evidence type="ECO:0000256" key="2">
    <source>
        <dbReference type="ARBA" id="ARBA00022737"/>
    </source>
</evidence>
<evidence type="ECO:0000313" key="5">
    <source>
        <dbReference type="EMBL" id="RUS74107.1"/>
    </source>
</evidence>
<dbReference type="SUPFAM" id="SSF52058">
    <property type="entry name" value="L domain-like"/>
    <property type="match status" value="2"/>
</dbReference>
<dbReference type="InterPro" id="IPR032675">
    <property type="entry name" value="LRR_dom_sf"/>
</dbReference>
<dbReference type="SMART" id="SM00369">
    <property type="entry name" value="LRR_TYP"/>
    <property type="match status" value="12"/>
</dbReference>
<dbReference type="InterPro" id="IPR003591">
    <property type="entry name" value="Leu-rich_rpt_typical-subtyp"/>
</dbReference>
<feature type="compositionally biased region" description="Low complexity" evidence="3">
    <location>
        <begin position="1272"/>
        <end position="1284"/>
    </location>
</feature>
<feature type="compositionally biased region" description="Polar residues" evidence="3">
    <location>
        <begin position="1075"/>
        <end position="1098"/>
    </location>
</feature>
<feature type="compositionally biased region" description="Basic and acidic residues" evidence="3">
    <location>
        <begin position="1304"/>
        <end position="1317"/>
    </location>
</feature>
<dbReference type="PANTHER" id="PTHR23119:SF50">
    <property type="entry name" value="PDZ DOMAIN-CONTAINING PROTEIN"/>
    <property type="match status" value="1"/>
</dbReference>
<dbReference type="Gene3D" id="3.80.10.10">
    <property type="entry name" value="Ribonuclease Inhibitor"/>
    <property type="match status" value="3"/>
</dbReference>
<feature type="compositionally biased region" description="Basic and acidic residues" evidence="3">
    <location>
        <begin position="1200"/>
        <end position="1218"/>
    </location>
</feature>
<feature type="compositionally biased region" description="Polar residues" evidence="3">
    <location>
        <begin position="988"/>
        <end position="1002"/>
    </location>
</feature>
<feature type="compositionally biased region" description="Low complexity" evidence="3">
    <location>
        <begin position="1172"/>
        <end position="1183"/>
    </location>
</feature>
<feature type="compositionally biased region" description="Polar residues" evidence="3">
    <location>
        <begin position="1219"/>
        <end position="1245"/>
    </location>
</feature>
<keyword evidence="6" id="KW-1185">Reference proteome</keyword>
<dbReference type="InterPro" id="IPR036034">
    <property type="entry name" value="PDZ_sf"/>
</dbReference>
<feature type="compositionally biased region" description="Basic and acidic residues" evidence="3">
    <location>
        <begin position="609"/>
        <end position="621"/>
    </location>
</feature>
<dbReference type="GO" id="GO:0043113">
    <property type="term" value="P:receptor clustering"/>
    <property type="evidence" value="ECO:0007669"/>
    <property type="project" value="TreeGrafter"/>
</dbReference>
<dbReference type="GO" id="GO:0098968">
    <property type="term" value="P:neurotransmitter receptor transport postsynaptic membrane to endosome"/>
    <property type="evidence" value="ECO:0007669"/>
    <property type="project" value="TreeGrafter"/>
</dbReference>
<feature type="compositionally biased region" description="Basic residues" evidence="3">
    <location>
        <begin position="737"/>
        <end position="751"/>
    </location>
</feature>
<evidence type="ECO:0000259" key="4">
    <source>
        <dbReference type="PROSITE" id="PS50106"/>
    </source>
</evidence>
<evidence type="ECO:0000256" key="1">
    <source>
        <dbReference type="ARBA" id="ARBA00022614"/>
    </source>
</evidence>
<dbReference type="Pfam" id="PF13855">
    <property type="entry name" value="LRR_8"/>
    <property type="match status" value="3"/>
</dbReference>
<keyword evidence="1" id="KW-0433">Leucine-rich repeat</keyword>
<gene>
    <name evidence="5" type="ORF">EGW08_018138</name>
</gene>
<feature type="compositionally biased region" description="Polar residues" evidence="3">
    <location>
        <begin position="868"/>
        <end position="883"/>
    </location>
</feature>
<evidence type="ECO:0000256" key="3">
    <source>
        <dbReference type="SAM" id="MobiDB-lite"/>
    </source>
</evidence>